<sequence length="115" mass="13925">MKKKFQPSFRLGRTWRRLPKDMSQRYTFQIYYANHQRLESQQEVQTPGGKGSQDKGESRNHPSHRRTTEPEREYYDSFRFTRSKPIRLPSDFTPLKHQQISDQEPPFFTIPGDYW</sequence>
<feature type="region of interest" description="Disordered" evidence="1">
    <location>
        <begin position="88"/>
        <end position="115"/>
    </location>
</feature>
<evidence type="ECO:0000313" key="2">
    <source>
        <dbReference type="EMBL" id="MBW0536333.1"/>
    </source>
</evidence>
<comment type="caution">
    <text evidence="2">The sequence shown here is derived from an EMBL/GenBank/DDBJ whole genome shotgun (WGS) entry which is preliminary data.</text>
</comment>
<evidence type="ECO:0000256" key="1">
    <source>
        <dbReference type="SAM" id="MobiDB-lite"/>
    </source>
</evidence>
<gene>
    <name evidence="2" type="ORF">O181_076048</name>
</gene>
<keyword evidence="3" id="KW-1185">Reference proteome</keyword>
<feature type="region of interest" description="Disordered" evidence="1">
    <location>
        <begin position="38"/>
        <end position="76"/>
    </location>
</feature>
<accession>A0A9Q3ICF4</accession>
<organism evidence="2 3">
    <name type="scientific">Austropuccinia psidii MF-1</name>
    <dbReference type="NCBI Taxonomy" id="1389203"/>
    <lineage>
        <taxon>Eukaryota</taxon>
        <taxon>Fungi</taxon>
        <taxon>Dikarya</taxon>
        <taxon>Basidiomycota</taxon>
        <taxon>Pucciniomycotina</taxon>
        <taxon>Pucciniomycetes</taxon>
        <taxon>Pucciniales</taxon>
        <taxon>Sphaerophragmiaceae</taxon>
        <taxon>Austropuccinia</taxon>
    </lineage>
</organism>
<reference evidence="2" key="1">
    <citation type="submission" date="2021-03" db="EMBL/GenBank/DDBJ databases">
        <title>Draft genome sequence of rust myrtle Austropuccinia psidii MF-1, a brazilian biotype.</title>
        <authorList>
            <person name="Quecine M.C."/>
            <person name="Pachon D.M.R."/>
            <person name="Bonatelli M.L."/>
            <person name="Correr F.H."/>
            <person name="Franceschini L.M."/>
            <person name="Leite T.F."/>
            <person name="Margarido G.R.A."/>
            <person name="Almeida C.A."/>
            <person name="Ferrarezi J.A."/>
            <person name="Labate C.A."/>
        </authorList>
    </citation>
    <scope>NUCLEOTIDE SEQUENCE</scope>
    <source>
        <strain evidence="2">MF-1</strain>
    </source>
</reference>
<protein>
    <submittedName>
        <fullName evidence="2">Uncharacterized protein</fullName>
    </submittedName>
</protein>
<proteinExistence type="predicted"/>
<dbReference type="Proteomes" id="UP000765509">
    <property type="component" value="Unassembled WGS sequence"/>
</dbReference>
<dbReference type="AlphaFoldDB" id="A0A9Q3ICF4"/>
<feature type="compositionally biased region" description="Basic and acidic residues" evidence="1">
    <location>
        <begin position="52"/>
        <end position="76"/>
    </location>
</feature>
<name>A0A9Q3ICF4_9BASI</name>
<dbReference type="EMBL" id="AVOT02041061">
    <property type="protein sequence ID" value="MBW0536333.1"/>
    <property type="molecule type" value="Genomic_DNA"/>
</dbReference>
<evidence type="ECO:0000313" key="3">
    <source>
        <dbReference type="Proteomes" id="UP000765509"/>
    </source>
</evidence>